<proteinExistence type="predicted"/>
<gene>
    <name evidence="2" type="ORF">OI18_00235</name>
</gene>
<dbReference type="InterPro" id="IPR013149">
    <property type="entry name" value="ADH-like_C"/>
</dbReference>
<dbReference type="InterPro" id="IPR052711">
    <property type="entry name" value="Zinc_ADH-like"/>
</dbReference>
<comment type="caution">
    <text evidence="2">The sequence shown here is derived from an EMBL/GenBank/DDBJ whole genome shotgun (WGS) entry which is preliminary data.</text>
</comment>
<dbReference type="STRING" id="1349421.OI18_00235"/>
<evidence type="ECO:0000259" key="1">
    <source>
        <dbReference type="SMART" id="SM00829"/>
    </source>
</evidence>
<dbReference type="Proteomes" id="UP000031408">
    <property type="component" value="Unassembled WGS sequence"/>
</dbReference>
<dbReference type="SUPFAM" id="SSF51735">
    <property type="entry name" value="NAD(P)-binding Rossmann-fold domains"/>
    <property type="match status" value="1"/>
</dbReference>
<dbReference type="InterPro" id="IPR011032">
    <property type="entry name" value="GroES-like_sf"/>
</dbReference>
<dbReference type="RefSeq" id="WP_039135992.1">
    <property type="nucleotide sequence ID" value="NZ_JSVC01000001.1"/>
</dbReference>
<dbReference type="GO" id="GO:0016491">
    <property type="term" value="F:oxidoreductase activity"/>
    <property type="evidence" value="ECO:0007669"/>
    <property type="project" value="InterPro"/>
</dbReference>
<dbReference type="PANTHER" id="PTHR45033:SF3">
    <property type="entry name" value="DEHYDROGENASE, PUTATIVE (AFU_ORTHOLOGUE AFUA_2G13270)-RELATED"/>
    <property type="match status" value="1"/>
</dbReference>
<dbReference type="SMART" id="SM00829">
    <property type="entry name" value="PKS_ER"/>
    <property type="match status" value="1"/>
</dbReference>
<keyword evidence="3" id="KW-1185">Reference proteome</keyword>
<evidence type="ECO:0000313" key="3">
    <source>
        <dbReference type="Proteomes" id="UP000031408"/>
    </source>
</evidence>
<sequence length="332" mass="35887">MKAVQFLSKDLPLEVKEVPTPVPADGEVLIRLAFAAFNHLDLWIWQEKVLEKPVISGADGSGVVESVGRGVDKSLVGKEVIINPGLYWGDDERFTGKNFQILGNPTNGTFAEYITIPREYVHEKPAHLNLEEAAALPLAALTAYRALFSRADLQPSDKVLITGIGGGAALYLLQIANAAGASVYVTSSSEEKIRRAIAMGAKGGYNYRDAAWVTKAKDEIGGFDVIIDSAGGDGFAVLADVANPGARIVNFGRTAGNINGLKPWLVYNKQLQILGTMMGTPAEFKAMLEFYSKHKLGPTIDKTFQLNEVNAARDYMNSGEHFGKIMLQVGDK</sequence>
<organism evidence="2 3">
    <name type="scientific">Flavihumibacter solisilvae</name>
    <dbReference type="NCBI Taxonomy" id="1349421"/>
    <lineage>
        <taxon>Bacteria</taxon>
        <taxon>Pseudomonadati</taxon>
        <taxon>Bacteroidota</taxon>
        <taxon>Chitinophagia</taxon>
        <taxon>Chitinophagales</taxon>
        <taxon>Chitinophagaceae</taxon>
        <taxon>Flavihumibacter</taxon>
    </lineage>
</organism>
<feature type="domain" description="Enoyl reductase (ER)" evidence="1">
    <location>
        <begin position="10"/>
        <end position="327"/>
    </location>
</feature>
<evidence type="ECO:0000313" key="2">
    <source>
        <dbReference type="EMBL" id="KIC96236.1"/>
    </source>
</evidence>
<dbReference type="Gene3D" id="3.40.50.720">
    <property type="entry name" value="NAD(P)-binding Rossmann-like Domain"/>
    <property type="match status" value="1"/>
</dbReference>
<dbReference type="EMBL" id="JSVC01000001">
    <property type="protein sequence ID" value="KIC96236.1"/>
    <property type="molecule type" value="Genomic_DNA"/>
</dbReference>
<protein>
    <submittedName>
        <fullName evidence="2">Alcohol dehydrogenase</fullName>
    </submittedName>
</protein>
<dbReference type="Gene3D" id="3.90.180.10">
    <property type="entry name" value="Medium-chain alcohol dehydrogenases, catalytic domain"/>
    <property type="match status" value="1"/>
</dbReference>
<dbReference type="Pfam" id="PF08240">
    <property type="entry name" value="ADH_N"/>
    <property type="match status" value="1"/>
</dbReference>
<dbReference type="AlphaFoldDB" id="A0A0C1L9N7"/>
<dbReference type="Pfam" id="PF00107">
    <property type="entry name" value="ADH_zinc_N"/>
    <property type="match status" value="1"/>
</dbReference>
<dbReference type="InterPro" id="IPR020843">
    <property type="entry name" value="ER"/>
</dbReference>
<name>A0A0C1L9N7_9BACT</name>
<dbReference type="InterPro" id="IPR036291">
    <property type="entry name" value="NAD(P)-bd_dom_sf"/>
</dbReference>
<dbReference type="PANTHER" id="PTHR45033">
    <property type="match status" value="1"/>
</dbReference>
<dbReference type="OrthoDB" id="9787435at2"/>
<dbReference type="SUPFAM" id="SSF50129">
    <property type="entry name" value="GroES-like"/>
    <property type="match status" value="1"/>
</dbReference>
<accession>A0A0C1L9N7</accession>
<dbReference type="InterPro" id="IPR013154">
    <property type="entry name" value="ADH-like_N"/>
</dbReference>
<reference evidence="2 3" key="1">
    <citation type="submission" date="2014-11" db="EMBL/GenBank/DDBJ databases">
        <title>Genome sequence of Flavihumibacter solisilvae 3-3.</title>
        <authorList>
            <person name="Zhou G."/>
            <person name="Li M."/>
            <person name="Wang G."/>
        </authorList>
    </citation>
    <scope>NUCLEOTIDE SEQUENCE [LARGE SCALE GENOMIC DNA]</scope>
    <source>
        <strain evidence="2 3">3-3</strain>
    </source>
</reference>